<gene>
    <name evidence="2" type="ORF">PGLA2088_LOCUS41516</name>
</gene>
<dbReference type="AlphaFoldDB" id="A0A813L520"/>
<dbReference type="Proteomes" id="UP000626109">
    <property type="component" value="Unassembled WGS sequence"/>
</dbReference>
<dbReference type="Gene3D" id="3.30.1060.10">
    <property type="entry name" value="Peptide methionine sulphoxide reductase MsrA"/>
    <property type="match status" value="1"/>
</dbReference>
<dbReference type="GO" id="GO:0008113">
    <property type="term" value="F:peptide-methionine (S)-S-oxide reductase activity"/>
    <property type="evidence" value="ECO:0007669"/>
    <property type="project" value="InterPro"/>
</dbReference>
<name>A0A813L520_POLGL</name>
<feature type="non-terminal residue" evidence="2">
    <location>
        <position position="70"/>
    </location>
</feature>
<evidence type="ECO:0000313" key="3">
    <source>
        <dbReference type="Proteomes" id="UP000626109"/>
    </source>
</evidence>
<protein>
    <recommendedName>
        <fullName evidence="4">Peptide-methionine (S)-S-oxide reductase</fullName>
    </recommendedName>
</protein>
<feature type="non-terminal residue" evidence="2">
    <location>
        <position position="1"/>
    </location>
</feature>
<feature type="signal peptide" evidence="1">
    <location>
        <begin position="1"/>
        <end position="18"/>
    </location>
</feature>
<dbReference type="EMBL" id="CAJNNW010033867">
    <property type="protein sequence ID" value="CAE8720749.1"/>
    <property type="molecule type" value="Genomic_DNA"/>
</dbReference>
<proteinExistence type="predicted"/>
<comment type="caution">
    <text evidence="2">The sequence shown here is derived from an EMBL/GenBank/DDBJ whole genome shotgun (WGS) entry which is preliminary data.</text>
</comment>
<dbReference type="SUPFAM" id="SSF55068">
    <property type="entry name" value="Peptide methionine sulfoxide reductase"/>
    <property type="match status" value="1"/>
</dbReference>
<evidence type="ECO:0000256" key="1">
    <source>
        <dbReference type="SAM" id="SignalP"/>
    </source>
</evidence>
<sequence length="70" mass="7308">HAAASALAILAVSTASQAAEVEVYFGCGCFWHMQHGFAEFEMSELQRQGEAITSRTAYAGGTKVGADGLV</sequence>
<organism evidence="2 3">
    <name type="scientific">Polarella glacialis</name>
    <name type="common">Dinoflagellate</name>
    <dbReference type="NCBI Taxonomy" id="89957"/>
    <lineage>
        <taxon>Eukaryota</taxon>
        <taxon>Sar</taxon>
        <taxon>Alveolata</taxon>
        <taxon>Dinophyceae</taxon>
        <taxon>Suessiales</taxon>
        <taxon>Suessiaceae</taxon>
        <taxon>Polarella</taxon>
    </lineage>
</organism>
<evidence type="ECO:0000313" key="2">
    <source>
        <dbReference type="EMBL" id="CAE8720749.1"/>
    </source>
</evidence>
<keyword evidence="1" id="KW-0732">Signal</keyword>
<reference evidence="2" key="1">
    <citation type="submission" date="2021-02" db="EMBL/GenBank/DDBJ databases">
        <authorList>
            <person name="Dougan E. K."/>
            <person name="Rhodes N."/>
            <person name="Thang M."/>
            <person name="Chan C."/>
        </authorList>
    </citation>
    <scope>NUCLEOTIDE SEQUENCE</scope>
</reference>
<dbReference type="InterPro" id="IPR036509">
    <property type="entry name" value="Met_Sox_Rdtase_MsrA_sf"/>
</dbReference>
<feature type="chain" id="PRO_5032688735" description="Peptide-methionine (S)-S-oxide reductase" evidence="1">
    <location>
        <begin position="19"/>
        <end position="70"/>
    </location>
</feature>
<accession>A0A813L520</accession>
<evidence type="ECO:0008006" key="4">
    <source>
        <dbReference type="Google" id="ProtNLM"/>
    </source>
</evidence>